<sequence>MERYSKQNLQSHNFSVTDGEEVVDLQSEGLAKCVSSGRDNKQERKPVSEHKMSNIERSSCLNDEKSPKYMTHSKDFTLQENSEAKFHAEVDCLLIQGPQEISKATATLAGGRDAVVKRKPRCNELPSFSCDGNHWKMELLDVEEAKKQVLFSLPTTLTNVMFYFITLVSVMFAGHLGQLQLAAANLAMSWASATGLAVVIGLSGALEALCGQAFGAREYGMLGKYLQASCLISLLASLLISLLWFFSEPVLISLLHQDAEASKLSVVFMKLFIPGLVAFGILQNVLRFLQTQSAVVVPFIFSFISLGLHIGLTYYLVHFTPLGFRGVPLAASISLCLSLLMFAVYILRSKKFESTWEGFSLASFSHVPTVLRLGLPGAAVECLEDWTFEVLVFMAGAFPHPTQSTSLLGICVNVELIGYMVSYGLSAAVSTRVSNELGAGNPEKAKSAMTVALKLSGFLAFLLGLALAIGHNFWAGLFGRTPEIVKAFASMTPLVAVSVILEPLQGVVLGVATGCGWQKLVCYVNLATYLVGMAISGLLGLTTELHAKGLWIGLMFGISCQTSIILVTVLLKNWAPRSDTA</sequence>
<dbReference type="InterPro" id="IPR045069">
    <property type="entry name" value="MATE_euk"/>
</dbReference>
<dbReference type="GO" id="GO:1990961">
    <property type="term" value="P:xenobiotic detoxification by transmembrane export across the plasma membrane"/>
    <property type="evidence" value="ECO:0007669"/>
    <property type="project" value="InterPro"/>
</dbReference>
<evidence type="ECO:0000256" key="4">
    <source>
        <dbReference type="ARBA" id="ARBA00022989"/>
    </source>
</evidence>
<evidence type="ECO:0000256" key="6">
    <source>
        <dbReference type="RuleBase" id="RU004914"/>
    </source>
</evidence>
<feature type="region of interest" description="Disordered" evidence="7">
    <location>
        <begin position="33"/>
        <end position="67"/>
    </location>
</feature>
<dbReference type="Proteomes" id="UP000507222">
    <property type="component" value="Unassembled WGS sequence"/>
</dbReference>
<protein>
    <recommendedName>
        <fullName evidence="6">Protein DETOXIFICATION</fullName>
    </recommendedName>
    <alternativeName>
        <fullName evidence="6">Multidrug and toxic compound extrusion protein</fullName>
    </alternativeName>
</protein>
<name>A0A6J5ULW4_PRUAR</name>
<keyword evidence="4 6" id="KW-1133">Transmembrane helix</keyword>
<dbReference type="GO" id="GO:0042910">
    <property type="term" value="F:xenobiotic transmembrane transporter activity"/>
    <property type="evidence" value="ECO:0007669"/>
    <property type="project" value="InterPro"/>
</dbReference>
<dbReference type="PANTHER" id="PTHR11206">
    <property type="entry name" value="MULTIDRUG RESISTANCE PROTEIN"/>
    <property type="match status" value="1"/>
</dbReference>
<dbReference type="InterPro" id="IPR002528">
    <property type="entry name" value="MATE_fam"/>
</dbReference>
<feature type="transmembrane region" description="Helical" evidence="6">
    <location>
        <begin position="494"/>
        <end position="513"/>
    </location>
</feature>
<proteinExistence type="inferred from homology"/>
<feature type="compositionally biased region" description="Polar residues" evidence="7">
    <location>
        <begin position="1"/>
        <end position="16"/>
    </location>
</feature>
<comment type="similarity">
    <text evidence="2 6">Belongs to the multi antimicrobial extrusion (MATE) (TC 2.A.66.1) family.</text>
</comment>
<organism evidence="8 9">
    <name type="scientific">Prunus armeniaca</name>
    <name type="common">Apricot</name>
    <name type="synonym">Armeniaca vulgaris</name>
    <dbReference type="NCBI Taxonomy" id="36596"/>
    <lineage>
        <taxon>Eukaryota</taxon>
        <taxon>Viridiplantae</taxon>
        <taxon>Streptophyta</taxon>
        <taxon>Embryophyta</taxon>
        <taxon>Tracheophyta</taxon>
        <taxon>Spermatophyta</taxon>
        <taxon>Magnoliopsida</taxon>
        <taxon>eudicotyledons</taxon>
        <taxon>Gunneridae</taxon>
        <taxon>Pentapetalae</taxon>
        <taxon>rosids</taxon>
        <taxon>fabids</taxon>
        <taxon>Rosales</taxon>
        <taxon>Rosaceae</taxon>
        <taxon>Amygdaloideae</taxon>
        <taxon>Amygdaleae</taxon>
        <taxon>Prunus</taxon>
    </lineage>
</organism>
<feature type="compositionally biased region" description="Basic and acidic residues" evidence="7">
    <location>
        <begin position="38"/>
        <end position="54"/>
    </location>
</feature>
<keyword evidence="3 6" id="KW-0812">Transmembrane</keyword>
<feature type="transmembrane region" description="Helical" evidence="6">
    <location>
        <begin position="329"/>
        <end position="347"/>
    </location>
</feature>
<dbReference type="Pfam" id="PF01554">
    <property type="entry name" value="MatE"/>
    <property type="match status" value="2"/>
</dbReference>
<feature type="transmembrane region" description="Helical" evidence="6">
    <location>
        <begin position="264"/>
        <end position="282"/>
    </location>
</feature>
<dbReference type="NCBIfam" id="TIGR00797">
    <property type="entry name" value="matE"/>
    <property type="match status" value="1"/>
</dbReference>
<feature type="transmembrane region" description="Helical" evidence="6">
    <location>
        <begin position="222"/>
        <end position="244"/>
    </location>
</feature>
<evidence type="ECO:0000256" key="7">
    <source>
        <dbReference type="SAM" id="MobiDB-lite"/>
    </source>
</evidence>
<feature type="transmembrane region" description="Helical" evidence="6">
    <location>
        <begin position="156"/>
        <end position="176"/>
    </location>
</feature>
<comment type="subcellular location">
    <subcellularLocation>
        <location evidence="1">Membrane</location>
        <topology evidence="1">Multi-pass membrane protein</topology>
    </subcellularLocation>
</comment>
<feature type="region of interest" description="Disordered" evidence="7">
    <location>
        <begin position="1"/>
        <end position="20"/>
    </location>
</feature>
<feature type="transmembrane region" description="Helical" evidence="6">
    <location>
        <begin position="451"/>
        <end position="474"/>
    </location>
</feature>
<evidence type="ECO:0000313" key="9">
    <source>
        <dbReference type="Proteomes" id="UP000507222"/>
    </source>
</evidence>
<feature type="transmembrane region" description="Helical" evidence="6">
    <location>
        <begin position="520"/>
        <end position="539"/>
    </location>
</feature>
<dbReference type="AlphaFoldDB" id="A0A6J5ULW4"/>
<dbReference type="GO" id="GO:0015297">
    <property type="term" value="F:antiporter activity"/>
    <property type="evidence" value="ECO:0007669"/>
    <property type="project" value="InterPro"/>
</dbReference>
<feature type="transmembrane region" description="Helical" evidence="6">
    <location>
        <begin position="551"/>
        <end position="571"/>
    </location>
</feature>
<feature type="transmembrane region" description="Helical" evidence="6">
    <location>
        <begin position="188"/>
        <end position="210"/>
    </location>
</feature>
<evidence type="ECO:0000256" key="5">
    <source>
        <dbReference type="ARBA" id="ARBA00023136"/>
    </source>
</evidence>
<gene>
    <name evidence="8" type="ORF">CURHAP_LOCUS27250</name>
</gene>
<evidence type="ECO:0000256" key="2">
    <source>
        <dbReference type="ARBA" id="ARBA00010199"/>
    </source>
</evidence>
<accession>A0A6J5ULW4</accession>
<evidence type="ECO:0000313" key="8">
    <source>
        <dbReference type="EMBL" id="CAB4277489.1"/>
    </source>
</evidence>
<dbReference type="GO" id="GO:0016020">
    <property type="term" value="C:membrane"/>
    <property type="evidence" value="ECO:0007669"/>
    <property type="project" value="UniProtKB-SubCell"/>
</dbReference>
<evidence type="ECO:0000256" key="1">
    <source>
        <dbReference type="ARBA" id="ARBA00004141"/>
    </source>
</evidence>
<dbReference type="CDD" id="cd13132">
    <property type="entry name" value="MATE_eukaryotic"/>
    <property type="match status" value="1"/>
</dbReference>
<keyword evidence="5 6" id="KW-0472">Membrane</keyword>
<reference evidence="8 9" key="1">
    <citation type="submission" date="2020-05" db="EMBL/GenBank/DDBJ databases">
        <authorList>
            <person name="Campoy J."/>
            <person name="Schneeberger K."/>
            <person name="Spophaly S."/>
        </authorList>
    </citation>
    <scope>NUCLEOTIDE SEQUENCE [LARGE SCALE GENOMIC DNA]</scope>
    <source>
        <strain evidence="8">PruArmRojPasFocal</strain>
    </source>
</reference>
<evidence type="ECO:0000256" key="3">
    <source>
        <dbReference type="ARBA" id="ARBA00022692"/>
    </source>
</evidence>
<feature type="transmembrane region" description="Helical" evidence="6">
    <location>
        <begin position="294"/>
        <end position="317"/>
    </location>
</feature>
<dbReference type="EMBL" id="CAEKDK010000004">
    <property type="protein sequence ID" value="CAB4277489.1"/>
    <property type="molecule type" value="Genomic_DNA"/>
</dbReference>